<organism evidence="2 3">
    <name type="scientific">Sulfobacillus benefaciens</name>
    <dbReference type="NCBI Taxonomy" id="453960"/>
    <lineage>
        <taxon>Bacteria</taxon>
        <taxon>Bacillati</taxon>
        <taxon>Bacillota</taxon>
        <taxon>Clostridia</taxon>
        <taxon>Eubacteriales</taxon>
        <taxon>Clostridiales Family XVII. Incertae Sedis</taxon>
        <taxon>Sulfobacillus</taxon>
    </lineage>
</organism>
<evidence type="ECO:0000313" key="2">
    <source>
        <dbReference type="EMBL" id="PSR33410.1"/>
    </source>
</evidence>
<sequence>MNILVMGLLIVALLVIGGTLILAARTIKDPPIHFNWFLLHFSIGIVGIVSIVILAILHDLSAASAAIISSVVAYSLGIYSGRSATSAGIIQSQAIDTAPKNPTGDNKPEI</sequence>
<reference evidence="2 3" key="1">
    <citation type="journal article" date="2014" name="BMC Genomics">
        <title>Comparison of environmental and isolate Sulfobacillus genomes reveals diverse carbon, sulfur, nitrogen, and hydrogen metabolisms.</title>
        <authorList>
            <person name="Justice N.B."/>
            <person name="Norman A."/>
            <person name="Brown C.T."/>
            <person name="Singh A."/>
            <person name="Thomas B.C."/>
            <person name="Banfield J.F."/>
        </authorList>
    </citation>
    <scope>NUCLEOTIDE SEQUENCE [LARGE SCALE GENOMIC DNA]</scope>
    <source>
        <strain evidence="2">AMDSBA4</strain>
    </source>
</reference>
<protein>
    <submittedName>
        <fullName evidence="2">Uncharacterized protein</fullName>
    </submittedName>
</protein>
<accession>A0A2T2XG07</accession>
<dbReference type="EMBL" id="PXYW01000021">
    <property type="protein sequence ID" value="PSR33410.1"/>
    <property type="molecule type" value="Genomic_DNA"/>
</dbReference>
<name>A0A2T2XG07_9FIRM</name>
<feature type="transmembrane region" description="Helical" evidence="1">
    <location>
        <begin position="63"/>
        <end position="81"/>
    </location>
</feature>
<gene>
    <name evidence="2" type="ORF">C7B46_10155</name>
</gene>
<dbReference type="AlphaFoldDB" id="A0A2T2XG07"/>
<evidence type="ECO:0000313" key="3">
    <source>
        <dbReference type="Proteomes" id="UP000242972"/>
    </source>
</evidence>
<evidence type="ECO:0000256" key="1">
    <source>
        <dbReference type="SAM" id="Phobius"/>
    </source>
</evidence>
<feature type="transmembrane region" description="Helical" evidence="1">
    <location>
        <begin position="6"/>
        <end position="24"/>
    </location>
</feature>
<proteinExistence type="predicted"/>
<keyword evidence="1" id="KW-1133">Transmembrane helix</keyword>
<keyword evidence="1" id="KW-0472">Membrane</keyword>
<keyword evidence="1" id="KW-0812">Transmembrane</keyword>
<feature type="transmembrane region" description="Helical" evidence="1">
    <location>
        <begin position="36"/>
        <end position="57"/>
    </location>
</feature>
<dbReference type="Proteomes" id="UP000242972">
    <property type="component" value="Unassembled WGS sequence"/>
</dbReference>
<comment type="caution">
    <text evidence="2">The sequence shown here is derived from an EMBL/GenBank/DDBJ whole genome shotgun (WGS) entry which is preliminary data.</text>
</comment>